<gene>
    <name evidence="2" type="ORF">BU23DRAFT_210488</name>
</gene>
<accession>A0A6A5V3F4</accession>
<sequence length="334" mass="38645">MAATEGSDDVITIKKDWYDTLYTHYHHCPRVNEEERTDRKRGGKKQGNKKGKWANPEEGNEQSSESSEESNDESSDEEGNAEGNEKQQDCGLRHILRFLPEKDKWRAWQDRLFQKEKQYQSIIDNLVSEVMVKTKDLITIGERLALRYTESVKDKHLHAAISRFLLLILSSYCLFLRNNNIGEASIDHILGHITSVGEYRRKRLIRQASLINELIDELVIKGHWYVSRATELFFLLSIPASYLADLRISSFATLRKILVVKFHGHQNFDDCMKVYYSIPTILKNYLDHFDPGNDISLDKIFKDLGYTKSYPLQEISPEKASSISMCFFGATKPR</sequence>
<evidence type="ECO:0000313" key="3">
    <source>
        <dbReference type="Proteomes" id="UP000800036"/>
    </source>
</evidence>
<evidence type="ECO:0000313" key="2">
    <source>
        <dbReference type="EMBL" id="KAF1970572.1"/>
    </source>
</evidence>
<feature type="compositionally biased region" description="Basic and acidic residues" evidence="1">
    <location>
        <begin position="30"/>
        <end position="40"/>
    </location>
</feature>
<evidence type="ECO:0000256" key="1">
    <source>
        <dbReference type="SAM" id="MobiDB-lite"/>
    </source>
</evidence>
<dbReference type="EMBL" id="ML976700">
    <property type="protein sequence ID" value="KAF1970572.1"/>
    <property type="molecule type" value="Genomic_DNA"/>
</dbReference>
<reference evidence="2" key="1">
    <citation type="journal article" date="2020" name="Stud. Mycol.">
        <title>101 Dothideomycetes genomes: a test case for predicting lifestyles and emergence of pathogens.</title>
        <authorList>
            <person name="Haridas S."/>
            <person name="Albert R."/>
            <person name="Binder M."/>
            <person name="Bloem J."/>
            <person name="Labutti K."/>
            <person name="Salamov A."/>
            <person name="Andreopoulos B."/>
            <person name="Baker S."/>
            <person name="Barry K."/>
            <person name="Bills G."/>
            <person name="Bluhm B."/>
            <person name="Cannon C."/>
            <person name="Castanera R."/>
            <person name="Culley D."/>
            <person name="Daum C."/>
            <person name="Ezra D."/>
            <person name="Gonzalez J."/>
            <person name="Henrissat B."/>
            <person name="Kuo A."/>
            <person name="Liang C."/>
            <person name="Lipzen A."/>
            <person name="Lutzoni F."/>
            <person name="Magnuson J."/>
            <person name="Mondo S."/>
            <person name="Nolan M."/>
            <person name="Ohm R."/>
            <person name="Pangilinan J."/>
            <person name="Park H.-J."/>
            <person name="Ramirez L."/>
            <person name="Alfaro M."/>
            <person name="Sun H."/>
            <person name="Tritt A."/>
            <person name="Yoshinaga Y."/>
            <person name="Zwiers L.-H."/>
            <person name="Turgeon B."/>
            <person name="Goodwin S."/>
            <person name="Spatafora J."/>
            <person name="Crous P."/>
            <person name="Grigoriev I."/>
        </authorList>
    </citation>
    <scope>NUCLEOTIDE SEQUENCE</scope>
    <source>
        <strain evidence="2">CBS 107.79</strain>
    </source>
</reference>
<dbReference type="Proteomes" id="UP000800036">
    <property type="component" value="Unassembled WGS sequence"/>
</dbReference>
<proteinExistence type="predicted"/>
<dbReference type="AlphaFoldDB" id="A0A6A5V3F4"/>
<protein>
    <submittedName>
        <fullName evidence="2">Uncharacterized protein</fullName>
    </submittedName>
</protein>
<organism evidence="2 3">
    <name type="scientific">Bimuria novae-zelandiae CBS 107.79</name>
    <dbReference type="NCBI Taxonomy" id="1447943"/>
    <lineage>
        <taxon>Eukaryota</taxon>
        <taxon>Fungi</taxon>
        <taxon>Dikarya</taxon>
        <taxon>Ascomycota</taxon>
        <taxon>Pezizomycotina</taxon>
        <taxon>Dothideomycetes</taxon>
        <taxon>Pleosporomycetidae</taxon>
        <taxon>Pleosporales</taxon>
        <taxon>Massarineae</taxon>
        <taxon>Didymosphaeriaceae</taxon>
        <taxon>Bimuria</taxon>
    </lineage>
</organism>
<name>A0A6A5V3F4_9PLEO</name>
<feature type="compositionally biased region" description="Basic residues" evidence="1">
    <location>
        <begin position="41"/>
        <end position="52"/>
    </location>
</feature>
<keyword evidence="3" id="KW-1185">Reference proteome</keyword>
<feature type="region of interest" description="Disordered" evidence="1">
    <location>
        <begin position="28"/>
        <end position="88"/>
    </location>
</feature>
<feature type="compositionally biased region" description="Acidic residues" evidence="1">
    <location>
        <begin position="66"/>
        <end position="80"/>
    </location>
</feature>